<dbReference type="InterPro" id="IPR015590">
    <property type="entry name" value="Aldehyde_DH_dom"/>
</dbReference>
<keyword evidence="2" id="KW-0560">Oxidoreductase</keyword>
<evidence type="ECO:0000256" key="2">
    <source>
        <dbReference type="ARBA" id="ARBA00023002"/>
    </source>
</evidence>
<dbReference type="PANTHER" id="PTHR42804:SF1">
    <property type="entry name" value="ALDEHYDE DEHYDROGENASE-RELATED"/>
    <property type="match status" value="1"/>
</dbReference>
<proteinExistence type="inferred from homology"/>
<dbReference type="Proteomes" id="UP000626026">
    <property type="component" value="Unassembled WGS sequence"/>
</dbReference>
<feature type="domain" description="Aldehyde dehydrogenase" evidence="3">
    <location>
        <begin position="39"/>
        <end position="492"/>
    </location>
</feature>
<dbReference type="InterPro" id="IPR016162">
    <property type="entry name" value="Ald_DH_N"/>
</dbReference>
<evidence type="ECO:0000259" key="3">
    <source>
        <dbReference type="Pfam" id="PF00171"/>
    </source>
</evidence>
<name>A0ABR7RG88_9PROT</name>
<dbReference type="Gene3D" id="3.40.309.10">
    <property type="entry name" value="Aldehyde Dehydrogenase, Chain A, domain 2"/>
    <property type="match status" value="1"/>
</dbReference>
<evidence type="ECO:0000313" key="4">
    <source>
        <dbReference type="EMBL" id="MBC9205321.1"/>
    </source>
</evidence>
<evidence type="ECO:0000256" key="1">
    <source>
        <dbReference type="ARBA" id="ARBA00009986"/>
    </source>
</evidence>
<gene>
    <name evidence="4" type="ORF">IBL26_00620</name>
</gene>
<protein>
    <submittedName>
        <fullName evidence="4">Aldehyde dehydrogenase family protein</fullName>
    </submittedName>
</protein>
<evidence type="ECO:0000313" key="5">
    <source>
        <dbReference type="Proteomes" id="UP000626026"/>
    </source>
</evidence>
<accession>A0ABR7RG88</accession>
<dbReference type="PANTHER" id="PTHR42804">
    <property type="entry name" value="ALDEHYDE DEHYDROGENASE"/>
    <property type="match status" value="1"/>
</dbReference>
<organism evidence="4 5">
    <name type="scientific">Teichococcus aerophilus</name>
    <dbReference type="NCBI Taxonomy" id="1224513"/>
    <lineage>
        <taxon>Bacteria</taxon>
        <taxon>Pseudomonadati</taxon>
        <taxon>Pseudomonadota</taxon>
        <taxon>Alphaproteobacteria</taxon>
        <taxon>Acetobacterales</taxon>
        <taxon>Roseomonadaceae</taxon>
        <taxon>Roseomonas</taxon>
    </lineage>
</organism>
<dbReference type="EMBL" id="JACTVA010000001">
    <property type="protein sequence ID" value="MBC9205321.1"/>
    <property type="molecule type" value="Genomic_DNA"/>
</dbReference>
<dbReference type="InterPro" id="IPR016163">
    <property type="entry name" value="Ald_DH_C"/>
</dbReference>
<reference evidence="4 5" key="1">
    <citation type="journal article" date="2013" name="Int. J. Syst. Evol. Microbiol.">
        <title>Roseomonas aerophila sp. nov., isolated from air.</title>
        <authorList>
            <person name="Kim S.J."/>
            <person name="Weon H.Y."/>
            <person name="Ahn J.H."/>
            <person name="Hong S.B."/>
            <person name="Seok S.J."/>
            <person name="Whang K.S."/>
            <person name="Kwon S.W."/>
        </authorList>
    </citation>
    <scope>NUCLEOTIDE SEQUENCE [LARGE SCALE GENOMIC DNA]</scope>
    <source>
        <strain evidence="4 5">NBRC 108923</strain>
    </source>
</reference>
<dbReference type="SUPFAM" id="SSF53720">
    <property type="entry name" value="ALDH-like"/>
    <property type="match status" value="1"/>
</dbReference>
<keyword evidence="5" id="KW-1185">Reference proteome</keyword>
<comment type="similarity">
    <text evidence="1">Belongs to the aldehyde dehydrogenase family.</text>
</comment>
<comment type="caution">
    <text evidence="4">The sequence shown here is derived from an EMBL/GenBank/DDBJ whole genome shotgun (WGS) entry which is preliminary data.</text>
</comment>
<dbReference type="InterPro" id="IPR016161">
    <property type="entry name" value="Ald_DH/histidinol_DH"/>
</dbReference>
<dbReference type="Gene3D" id="3.40.605.10">
    <property type="entry name" value="Aldehyde Dehydrogenase, Chain A, domain 1"/>
    <property type="match status" value="1"/>
</dbReference>
<sequence>MPKPEGGSPPVTSRSLEALGLSGILERSLFINGAWRVPAGGRSVDVVDPATEAVIGQLALGSPGDVDEAVRAARAAFAHWSVSAVAERAALLGRVHALILERAELLAQAISLEMGAAINFARASQVPLAAEHVRVARDLLASYPFAREEDGFLVSREPIGVCGLITPWNWPLYQITAKVAPALAAGCTVVLKPSELSPVSALLFARILEEAGLPPGVFNLVNGTGPDVGEAIAAHADVDMISITGSTRAGVQVARAAAATVKRVTQELGGKSPNILLDDADFERVVPLGVASAFRNVGQSCSAPTRMVVPRAALAQVETLAAQAVAFMTVGDPASTDTVLGPVANPAQFARVQEMTEAAIREGAKVIVGGPGRSEGFARGFYVRPTVVSEVTAGMSIAQEEVFGPVLCLMPYDTVEEAIAIANDTPYGLSAHVQSADPQAARQVASRIRAGQVHINHPNWNPLAPFGGYKRSGNGREYGVLGFEEYLETKAIIGATA</sequence>
<dbReference type="CDD" id="cd07138">
    <property type="entry name" value="ALDH_CddD_SSP0762"/>
    <property type="match status" value="1"/>
</dbReference>
<dbReference type="Pfam" id="PF00171">
    <property type="entry name" value="Aldedh"/>
    <property type="match status" value="1"/>
</dbReference>